<keyword evidence="3" id="KW-0813">Transport</keyword>
<comment type="function">
    <text evidence="11">Mediates influx of magnesium ions. Alternates between open and closed states. Activated by low cytoplasmic Mg(2+) levels. Inactive when cytoplasmic Mg(2+) levels are high.</text>
</comment>
<evidence type="ECO:0000256" key="10">
    <source>
        <dbReference type="ARBA" id="ARBA00034269"/>
    </source>
</evidence>
<evidence type="ECO:0000256" key="7">
    <source>
        <dbReference type="ARBA" id="ARBA00022989"/>
    </source>
</evidence>
<keyword evidence="4" id="KW-1003">Cell membrane</keyword>
<evidence type="ECO:0000313" key="14">
    <source>
        <dbReference type="EMBL" id="EEC89138.1"/>
    </source>
</evidence>
<comment type="similarity">
    <text evidence="2">Belongs to the CorA metal ion transporter (MIT) (TC 1.A.35) family.</text>
</comment>
<dbReference type="CDD" id="cd12826">
    <property type="entry name" value="EcCorA_ZntB-like_u1"/>
    <property type="match status" value="1"/>
</dbReference>
<dbReference type="InterPro" id="IPR045863">
    <property type="entry name" value="CorA_TM1_TM2"/>
</dbReference>
<evidence type="ECO:0000256" key="6">
    <source>
        <dbReference type="ARBA" id="ARBA00022842"/>
    </source>
</evidence>
<dbReference type="GO" id="GO:0015095">
    <property type="term" value="F:magnesium ion transmembrane transporter activity"/>
    <property type="evidence" value="ECO:0007669"/>
    <property type="project" value="TreeGrafter"/>
</dbReference>
<evidence type="ECO:0000256" key="3">
    <source>
        <dbReference type="ARBA" id="ARBA00022448"/>
    </source>
</evidence>
<evidence type="ECO:0000256" key="1">
    <source>
        <dbReference type="ARBA" id="ARBA00004651"/>
    </source>
</evidence>
<dbReference type="HOGENOM" id="CLU_007127_0_1_9"/>
<comment type="catalytic activity">
    <reaction evidence="10">
        <text>Mg(2+)(in) = Mg(2+)(out)</text>
        <dbReference type="Rhea" id="RHEA:29827"/>
        <dbReference type="ChEBI" id="CHEBI:18420"/>
    </reaction>
</comment>
<dbReference type="Pfam" id="PF01544">
    <property type="entry name" value="CorA"/>
    <property type="match status" value="1"/>
</dbReference>
<dbReference type="eggNOG" id="COG0598">
    <property type="taxonomic scope" value="Bacteria"/>
</dbReference>
<keyword evidence="8" id="KW-0406">Ion transport</keyword>
<feature type="transmembrane region" description="Helical" evidence="13">
    <location>
        <begin position="242"/>
        <end position="262"/>
    </location>
</feature>
<dbReference type="PANTHER" id="PTHR46494">
    <property type="entry name" value="CORA FAMILY METAL ION TRANSPORTER (EUROFUNG)"/>
    <property type="match status" value="1"/>
</dbReference>
<dbReference type="EMBL" id="ABYT01000121">
    <property type="protein sequence ID" value="EEC89138.1"/>
    <property type="molecule type" value="Genomic_DNA"/>
</dbReference>
<dbReference type="SUPFAM" id="SSF144083">
    <property type="entry name" value="Magnesium transport protein CorA, transmembrane region"/>
    <property type="match status" value="1"/>
</dbReference>
<proteinExistence type="inferred from homology"/>
<dbReference type="FunFam" id="1.20.58.340:FF:000004">
    <property type="entry name" value="Magnesium transport protein CorA"/>
    <property type="match status" value="1"/>
</dbReference>
<dbReference type="STRING" id="518637.EUBIFOR_02311"/>
<evidence type="ECO:0000256" key="5">
    <source>
        <dbReference type="ARBA" id="ARBA00022692"/>
    </source>
</evidence>
<keyword evidence="7 13" id="KW-1133">Transmembrane helix</keyword>
<dbReference type="Gene3D" id="1.20.58.340">
    <property type="entry name" value="Magnesium transport protein CorA, transmembrane region"/>
    <property type="match status" value="2"/>
</dbReference>
<accession>B7CDM8</accession>
<evidence type="ECO:0000256" key="9">
    <source>
        <dbReference type="ARBA" id="ARBA00023136"/>
    </source>
</evidence>
<sequence length="268" mass="32189">MNNYKNAPIWCILFLRGKIMKIEVINEKRLNHIHYCRVHKENQRLSGSFWVPSKSKSKNKKMFSFELNDSDFLVCDPEHIFKQKISGNKPSECILNLMNILIQEDMEFLQKLEMKLERIEDQLMSHTGSHYESQIFEMRKTISTFDSYYDQMIEVVQNLQAYYEDVHFEMLEKRLMRLSNVTDRLAEYSMQLREMHQTQVEMRQNQIMQFLTIVTTIFMPLTLITGWYGMNFKAMPELDTSYGYFIVIGVCILIIILEVIYFKKKKWF</sequence>
<keyword evidence="15" id="KW-1185">Reference proteome</keyword>
<dbReference type="AlphaFoldDB" id="B7CDM8"/>
<evidence type="ECO:0000256" key="2">
    <source>
        <dbReference type="ARBA" id="ARBA00009765"/>
    </source>
</evidence>
<evidence type="ECO:0000256" key="11">
    <source>
        <dbReference type="ARBA" id="ARBA00045497"/>
    </source>
</evidence>
<evidence type="ECO:0000313" key="15">
    <source>
        <dbReference type="Proteomes" id="UP000004315"/>
    </source>
</evidence>
<gene>
    <name evidence="14" type="ORF">EUBIFOR_02311</name>
</gene>
<evidence type="ECO:0000256" key="13">
    <source>
        <dbReference type="SAM" id="Phobius"/>
    </source>
</evidence>
<dbReference type="GO" id="GO:0005886">
    <property type="term" value="C:plasma membrane"/>
    <property type="evidence" value="ECO:0007669"/>
    <property type="project" value="UniProtKB-SubCell"/>
</dbReference>
<feature type="transmembrane region" description="Helical" evidence="13">
    <location>
        <begin position="210"/>
        <end position="230"/>
    </location>
</feature>
<keyword evidence="5 13" id="KW-0812">Transmembrane</keyword>
<dbReference type="GO" id="GO:0050897">
    <property type="term" value="F:cobalt ion binding"/>
    <property type="evidence" value="ECO:0007669"/>
    <property type="project" value="TreeGrafter"/>
</dbReference>
<organism evidence="14 15">
    <name type="scientific">Holdemanella biformis DSM 3989</name>
    <dbReference type="NCBI Taxonomy" id="518637"/>
    <lineage>
        <taxon>Bacteria</taxon>
        <taxon>Bacillati</taxon>
        <taxon>Bacillota</taxon>
        <taxon>Erysipelotrichia</taxon>
        <taxon>Erysipelotrichales</taxon>
        <taxon>Erysipelotrichaceae</taxon>
        <taxon>Holdemanella</taxon>
    </lineage>
</organism>
<keyword evidence="6" id="KW-0460">Magnesium</keyword>
<dbReference type="SUPFAM" id="SSF143865">
    <property type="entry name" value="CorA soluble domain-like"/>
    <property type="match status" value="1"/>
</dbReference>
<dbReference type="InterPro" id="IPR002523">
    <property type="entry name" value="MgTranspt_CorA/ZnTranspt_ZntB"/>
</dbReference>
<comment type="subcellular location">
    <subcellularLocation>
        <location evidence="1">Cell membrane</location>
        <topology evidence="1">Multi-pass membrane protein</topology>
    </subcellularLocation>
</comment>
<dbReference type="GO" id="GO:0000287">
    <property type="term" value="F:magnesium ion binding"/>
    <property type="evidence" value="ECO:0007669"/>
    <property type="project" value="TreeGrafter"/>
</dbReference>
<evidence type="ECO:0000256" key="12">
    <source>
        <dbReference type="SAM" id="Coils"/>
    </source>
</evidence>
<dbReference type="Proteomes" id="UP000004315">
    <property type="component" value="Unassembled WGS sequence"/>
</dbReference>
<feature type="coiled-coil region" evidence="12">
    <location>
        <begin position="102"/>
        <end position="129"/>
    </location>
</feature>
<protein>
    <submittedName>
        <fullName evidence="14">CorA-like protein</fullName>
    </submittedName>
</protein>
<comment type="caution">
    <text evidence="14">The sequence shown here is derived from an EMBL/GenBank/DDBJ whole genome shotgun (WGS) entry which is preliminary data.</text>
</comment>
<name>B7CDM8_9FIRM</name>
<keyword evidence="9 13" id="KW-0472">Membrane</keyword>
<reference evidence="14 15" key="1">
    <citation type="submission" date="2008-11" db="EMBL/GenBank/DDBJ databases">
        <title>Draft genome sequence of Eubacterium biforme (DSM 3989).</title>
        <authorList>
            <person name="Sudarsanam P."/>
            <person name="Ley R."/>
            <person name="Guruge J."/>
            <person name="Turnbaugh P.J."/>
            <person name="Mahowald M."/>
            <person name="Liep D."/>
            <person name="Gordon J."/>
        </authorList>
    </citation>
    <scope>NUCLEOTIDE SEQUENCE [LARGE SCALE GENOMIC DNA]</scope>
    <source>
        <strain evidence="14 15">DSM 3989</strain>
    </source>
</reference>
<evidence type="ECO:0000256" key="8">
    <source>
        <dbReference type="ARBA" id="ARBA00023065"/>
    </source>
</evidence>
<keyword evidence="12" id="KW-0175">Coiled coil</keyword>
<evidence type="ECO:0000256" key="4">
    <source>
        <dbReference type="ARBA" id="ARBA00022475"/>
    </source>
</evidence>
<dbReference type="InterPro" id="IPR045861">
    <property type="entry name" value="CorA_cytoplasmic_dom"/>
</dbReference>
<dbReference type="GO" id="GO:0015087">
    <property type="term" value="F:cobalt ion transmembrane transporter activity"/>
    <property type="evidence" value="ECO:0007669"/>
    <property type="project" value="TreeGrafter"/>
</dbReference>
<dbReference type="PANTHER" id="PTHR46494:SF1">
    <property type="entry name" value="CORA FAMILY METAL ION TRANSPORTER (EUROFUNG)"/>
    <property type="match status" value="1"/>
</dbReference>